<dbReference type="PANTHER" id="PTHR39321">
    <property type="entry name" value="NICOTINATE-NUCLEOTIDE ADENYLYLTRANSFERASE-RELATED"/>
    <property type="match status" value="1"/>
</dbReference>
<reference evidence="11" key="1">
    <citation type="submission" date="2023-07" db="EMBL/GenBank/DDBJ databases">
        <title>Genome content predicts the carbon catabolic preferences of heterotrophic bacteria.</title>
        <authorList>
            <person name="Gralka M."/>
        </authorList>
    </citation>
    <scope>NUCLEOTIDE SEQUENCE</scope>
    <source>
        <strain evidence="11">I3M17_2</strain>
    </source>
</reference>
<dbReference type="EC" id="2.7.7.18" evidence="9"/>
<proteinExistence type="inferred from homology"/>
<dbReference type="GO" id="GO:0004515">
    <property type="term" value="F:nicotinate-nucleotide adenylyltransferase activity"/>
    <property type="evidence" value="ECO:0007669"/>
    <property type="project" value="UniProtKB-UniRule"/>
</dbReference>
<keyword evidence="9" id="KW-0662">Pyridine nucleotide biosynthesis</keyword>
<evidence type="ECO:0000313" key="11">
    <source>
        <dbReference type="EMBL" id="MDO6424406.1"/>
    </source>
</evidence>
<name>A0AAW7XCW8_9GAMM</name>
<evidence type="ECO:0000256" key="7">
    <source>
        <dbReference type="ARBA" id="ARBA00022840"/>
    </source>
</evidence>
<dbReference type="HAMAP" id="MF_00244">
    <property type="entry name" value="NaMN_adenylyltr"/>
    <property type="match status" value="1"/>
</dbReference>
<comment type="caution">
    <text evidence="11">The sequence shown here is derived from an EMBL/GenBank/DDBJ whole genome shotgun (WGS) entry which is preliminary data.</text>
</comment>
<evidence type="ECO:0000256" key="3">
    <source>
        <dbReference type="ARBA" id="ARBA00009014"/>
    </source>
</evidence>
<dbReference type="AlphaFoldDB" id="A0AAW7XCW8"/>
<dbReference type="EMBL" id="JAUOPB010000014">
    <property type="protein sequence ID" value="MDO6424406.1"/>
    <property type="molecule type" value="Genomic_DNA"/>
</dbReference>
<dbReference type="NCBIfam" id="NF000839">
    <property type="entry name" value="PRK00071.1-1"/>
    <property type="match status" value="1"/>
</dbReference>
<comment type="pathway">
    <text evidence="2 9">Cofactor biosynthesis; NAD(+) biosynthesis; deamido-NAD(+) from nicotinate D-ribonucleotide: step 1/1.</text>
</comment>
<keyword evidence="7 9" id="KW-0067">ATP-binding</keyword>
<dbReference type="NCBIfam" id="TIGR00482">
    <property type="entry name" value="nicotinate (nicotinamide) nucleotide adenylyltransferase"/>
    <property type="match status" value="1"/>
</dbReference>
<evidence type="ECO:0000256" key="1">
    <source>
        <dbReference type="ARBA" id="ARBA00002324"/>
    </source>
</evidence>
<evidence type="ECO:0000313" key="12">
    <source>
        <dbReference type="Proteomes" id="UP001169760"/>
    </source>
</evidence>
<dbReference type="Pfam" id="PF01467">
    <property type="entry name" value="CTP_transf_like"/>
    <property type="match status" value="1"/>
</dbReference>
<dbReference type="InterPro" id="IPR004821">
    <property type="entry name" value="Cyt_trans-like"/>
</dbReference>
<evidence type="ECO:0000256" key="4">
    <source>
        <dbReference type="ARBA" id="ARBA00022679"/>
    </source>
</evidence>
<sequence>MGKAHATPQLLFGGTFNPVHNGHLVSAMAAREALGVDRVTLLPCYVPPHKTAPTIAAEHRLAMLQHVVQENNHLCIDTCELDAGESIFTVDTLAAKRELWGASASIIWLIGWDSLHNLSRWHRWQSLLTFANLAVVERPFAQSDDINSLPPAVRNWLQQHRVSAKQLTQQANGGVALLHTPRIELSSSDVRQRLGAQKSIQYMVPACVETYIRAHKLYTH</sequence>
<comment type="catalytic activity">
    <reaction evidence="8 9">
        <text>nicotinate beta-D-ribonucleotide + ATP + H(+) = deamido-NAD(+) + diphosphate</text>
        <dbReference type="Rhea" id="RHEA:22860"/>
        <dbReference type="ChEBI" id="CHEBI:15378"/>
        <dbReference type="ChEBI" id="CHEBI:30616"/>
        <dbReference type="ChEBI" id="CHEBI:33019"/>
        <dbReference type="ChEBI" id="CHEBI:57502"/>
        <dbReference type="ChEBI" id="CHEBI:58437"/>
        <dbReference type="EC" id="2.7.7.18"/>
    </reaction>
</comment>
<comment type="function">
    <text evidence="1 9">Catalyzes the reversible adenylation of nicotinate mononucleotide (NaMN) to nicotinic acid adenine dinucleotide (NaAD).</text>
</comment>
<evidence type="ECO:0000256" key="8">
    <source>
        <dbReference type="ARBA" id="ARBA00048721"/>
    </source>
</evidence>
<gene>
    <name evidence="9 11" type="primary">nadD</name>
    <name evidence="11" type="ORF">Q4521_18110</name>
</gene>
<keyword evidence="6 9" id="KW-0547">Nucleotide-binding</keyword>
<dbReference type="GO" id="GO:0005524">
    <property type="term" value="F:ATP binding"/>
    <property type="evidence" value="ECO:0007669"/>
    <property type="project" value="UniProtKB-KW"/>
</dbReference>
<feature type="domain" description="Cytidyltransferase-like" evidence="10">
    <location>
        <begin position="11"/>
        <end position="193"/>
    </location>
</feature>
<dbReference type="GO" id="GO:0009435">
    <property type="term" value="P:NAD+ biosynthetic process"/>
    <property type="evidence" value="ECO:0007669"/>
    <property type="project" value="UniProtKB-UniRule"/>
</dbReference>
<evidence type="ECO:0000259" key="10">
    <source>
        <dbReference type="Pfam" id="PF01467"/>
    </source>
</evidence>
<protein>
    <recommendedName>
        <fullName evidence="9">Probable nicotinate-nucleotide adenylyltransferase</fullName>
        <ecNumber evidence="9">2.7.7.18</ecNumber>
    </recommendedName>
    <alternativeName>
        <fullName evidence="9">Deamido-NAD(+) diphosphorylase</fullName>
    </alternativeName>
    <alternativeName>
        <fullName evidence="9">Deamido-NAD(+) pyrophosphorylase</fullName>
    </alternativeName>
    <alternativeName>
        <fullName evidence="9">Nicotinate mononucleotide adenylyltransferase</fullName>
        <shortName evidence="9">NaMN adenylyltransferase</shortName>
    </alternativeName>
</protein>
<dbReference type="PANTHER" id="PTHR39321:SF3">
    <property type="entry name" value="PHOSPHOPANTETHEINE ADENYLYLTRANSFERASE"/>
    <property type="match status" value="1"/>
</dbReference>
<dbReference type="NCBIfam" id="TIGR00125">
    <property type="entry name" value="cyt_tran_rel"/>
    <property type="match status" value="1"/>
</dbReference>
<dbReference type="CDD" id="cd02165">
    <property type="entry name" value="NMNAT"/>
    <property type="match status" value="1"/>
</dbReference>
<evidence type="ECO:0000256" key="6">
    <source>
        <dbReference type="ARBA" id="ARBA00022741"/>
    </source>
</evidence>
<comment type="similarity">
    <text evidence="3 9">Belongs to the NadD family.</text>
</comment>
<keyword evidence="5 9" id="KW-0548">Nucleotidyltransferase</keyword>
<keyword evidence="9" id="KW-0520">NAD</keyword>
<dbReference type="Proteomes" id="UP001169760">
    <property type="component" value="Unassembled WGS sequence"/>
</dbReference>
<organism evidence="11 12">
    <name type="scientific">Saccharophagus degradans</name>
    <dbReference type="NCBI Taxonomy" id="86304"/>
    <lineage>
        <taxon>Bacteria</taxon>
        <taxon>Pseudomonadati</taxon>
        <taxon>Pseudomonadota</taxon>
        <taxon>Gammaproteobacteria</taxon>
        <taxon>Cellvibrionales</taxon>
        <taxon>Cellvibrionaceae</taxon>
        <taxon>Saccharophagus</taxon>
    </lineage>
</organism>
<evidence type="ECO:0000256" key="5">
    <source>
        <dbReference type="ARBA" id="ARBA00022695"/>
    </source>
</evidence>
<keyword evidence="4 9" id="KW-0808">Transferase</keyword>
<dbReference type="InterPro" id="IPR005248">
    <property type="entry name" value="NadD/NMNAT"/>
</dbReference>
<evidence type="ECO:0000256" key="9">
    <source>
        <dbReference type="HAMAP-Rule" id="MF_00244"/>
    </source>
</evidence>
<dbReference type="RefSeq" id="WP_216065238.1">
    <property type="nucleotide sequence ID" value="NZ_CP123764.1"/>
</dbReference>
<evidence type="ECO:0000256" key="2">
    <source>
        <dbReference type="ARBA" id="ARBA00005019"/>
    </source>
</evidence>
<accession>A0AAW7XCW8</accession>